<dbReference type="InterPro" id="IPR036400">
    <property type="entry name" value="Cyt_B5-like_heme/steroid_sf"/>
</dbReference>
<dbReference type="SUPFAM" id="SSF55856">
    <property type="entry name" value="Cytochrome b5-like heme/steroid binding domain"/>
    <property type="match status" value="1"/>
</dbReference>
<protein>
    <recommendedName>
        <fullName evidence="4">Cytochrome b5 heme-binding domain-containing protein</fullName>
    </recommendedName>
</protein>
<dbReference type="STRING" id="6832.A0A553P5Z0"/>
<dbReference type="GO" id="GO:0016020">
    <property type="term" value="C:membrane"/>
    <property type="evidence" value="ECO:0007669"/>
    <property type="project" value="TreeGrafter"/>
</dbReference>
<dbReference type="Proteomes" id="UP000318571">
    <property type="component" value="Chromosome 3"/>
</dbReference>
<evidence type="ECO:0000313" key="3">
    <source>
        <dbReference type="Proteomes" id="UP000318571"/>
    </source>
</evidence>
<feature type="compositionally biased region" description="Acidic residues" evidence="1">
    <location>
        <begin position="140"/>
        <end position="151"/>
    </location>
</feature>
<evidence type="ECO:0008006" key="4">
    <source>
        <dbReference type="Google" id="ProtNLM"/>
    </source>
</evidence>
<comment type="caution">
    <text evidence="2">The sequence shown here is derived from an EMBL/GenBank/DDBJ whole genome shotgun (WGS) entry which is preliminary data.</text>
</comment>
<reference evidence="2 3" key="1">
    <citation type="journal article" date="2018" name="Nat. Ecol. Evol.">
        <title>Genomic signatures of mitonuclear coevolution across populations of Tigriopus californicus.</title>
        <authorList>
            <person name="Barreto F.S."/>
            <person name="Watson E.T."/>
            <person name="Lima T.G."/>
            <person name="Willett C.S."/>
            <person name="Edmands S."/>
            <person name="Li W."/>
            <person name="Burton R.S."/>
        </authorList>
    </citation>
    <scope>NUCLEOTIDE SEQUENCE [LARGE SCALE GENOMIC DNA]</scope>
    <source>
        <strain evidence="2 3">San Diego</strain>
    </source>
</reference>
<dbReference type="Gene3D" id="3.10.120.10">
    <property type="entry name" value="Cytochrome b5-like heme/steroid binding domain"/>
    <property type="match status" value="1"/>
</dbReference>
<dbReference type="GO" id="GO:0005783">
    <property type="term" value="C:endoplasmic reticulum"/>
    <property type="evidence" value="ECO:0007669"/>
    <property type="project" value="TreeGrafter"/>
</dbReference>
<organism evidence="2 3">
    <name type="scientific">Tigriopus californicus</name>
    <name type="common">Marine copepod</name>
    <dbReference type="NCBI Taxonomy" id="6832"/>
    <lineage>
        <taxon>Eukaryota</taxon>
        <taxon>Metazoa</taxon>
        <taxon>Ecdysozoa</taxon>
        <taxon>Arthropoda</taxon>
        <taxon>Crustacea</taxon>
        <taxon>Multicrustacea</taxon>
        <taxon>Hexanauplia</taxon>
        <taxon>Copepoda</taxon>
        <taxon>Harpacticoida</taxon>
        <taxon>Harpacticidae</taxon>
        <taxon>Tigriopus</taxon>
    </lineage>
</organism>
<name>A0A553P5Z0_TIGCA</name>
<gene>
    <name evidence="2" type="ORF">TCAL_13316</name>
</gene>
<evidence type="ECO:0000313" key="2">
    <source>
        <dbReference type="EMBL" id="TRY73103.1"/>
    </source>
</evidence>
<dbReference type="EMBL" id="VCGU01000007">
    <property type="protein sequence ID" value="TRY73103.1"/>
    <property type="molecule type" value="Genomic_DNA"/>
</dbReference>
<dbReference type="InterPro" id="IPR050577">
    <property type="entry name" value="MAPR/NEUFC/NENF-like"/>
</dbReference>
<dbReference type="PANTHER" id="PTHR10281">
    <property type="entry name" value="MEMBRANE-ASSOCIATED PROGESTERONE RECEPTOR COMPONENT-RELATED"/>
    <property type="match status" value="1"/>
</dbReference>
<dbReference type="AlphaFoldDB" id="A0A553P5Z0"/>
<accession>A0A553P5Z0</accession>
<keyword evidence="3" id="KW-1185">Reference proteome</keyword>
<dbReference type="PANTHER" id="PTHR10281:SF106">
    <property type="entry name" value="IP06960P-RELATED"/>
    <property type="match status" value="1"/>
</dbReference>
<feature type="compositionally biased region" description="Basic and acidic residues" evidence="1">
    <location>
        <begin position="152"/>
        <end position="164"/>
    </location>
</feature>
<feature type="region of interest" description="Disordered" evidence="1">
    <location>
        <begin position="130"/>
        <end position="164"/>
    </location>
</feature>
<evidence type="ECO:0000256" key="1">
    <source>
        <dbReference type="SAM" id="MobiDB-lite"/>
    </source>
</evidence>
<sequence length="164" mass="18725">MESVLNLPESTPLLSDDNGIRCNSFFTLIPVPDLPLQLNLPPSHKKRRFHSEGTQGIGRWNIRGRSHPRGRGPYSCFAGRDASRGLATFSVSAINEEYDDLSDLKPSEMEQVREWELQFSEKYTYVGKLLKPGEQPTSYSDEEDDDEDDIEEIPRHDDVNKKDL</sequence>
<proteinExistence type="predicted"/>